<dbReference type="PRINTS" id="PR00344">
    <property type="entry name" value="BCTRLSENSOR"/>
</dbReference>
<dbReference type="InterPro" id="IPR003018">
    <property type="entry name" value="GAF"/>
</dbReference>
<dbReference type="PANTHER" id="PTHR44936:SF9">
    <property type="entry name" value="SENSOR PROTEIN CREC"/>
    <property type="match status" value="1"/>
</dbReference>
<keyword evidence="4 9" id="KW-0808">Transferase</keyword>
<evidence type="ECO:0000313" key="10">
    <source>
        <dbReference type="Proteomes" id="UP001155128"/>
    </source>
</evidence>
<dbReference type="SUPFAM" id="SSF55781">
    <property type="entry name" value="GAF domain-like"/>
    <property type="match status" value="1"/>
</dbReference>
<feature type="transmembrane region" description="Helical" evidence="7">
    <location>
        <begin position="254"/>
        <end position="274"/>
    </location>
</feature>
<evidence type="ECO:0000256" key="7">
    <source>
        <dbReference type="SAM" id="Phobius"/>
    </source>
</evidence>
<feature type="transmembrane region" description="Helical" evidence="7">
    <location>
        <begin position="161"/>
        <end position="184"/>
    </location>
</feature>
<dbReference type="CDD" id="cd00075">
    <property type="entry name" value="HATPase"/>
    <property type="match status" value="1"/>
</dbReference>
<dbReference type="InterPro" id="IPR014265">
    <property type="entry name" value="XrtA/PrsK"/>
</dbReference>
<dbReference type="InterPro" id="IPR050980">
    <property type="entry name" value="2C_sensor_his_kinase"/>
</dbReference>
<dbReference type="Pfam" id="PF02518">
    <property type="entry name" value="HATPase_c"/>
    <property type="match status" value="1"/>
</dbReference>
<dbReference type="InterPro" id="IPR005467">
    <property type="entry name" value="His_kinase_dom"/>
</dbReference>
<dbReference type="EMBL" id="JAMSHT010000001">
    <property type="protein sequence ID" value="MCM8556271.1"/>
    <property type="molecule type" value="Genomic_DNA"/>
</dbReference>
<keyword evidence="7" id="KW-0472">Membrane</keyword>
<evidence type="ECO:0000256" key="2">
    <source>
        <dbReference type="ARBA" id="ARBA00012438"/>
    </source>
</evidence>
<dbReference type="Pfam" id="PF13185">
    <property type="entry name" value="GAF_2"/>
    <property type="match status" value="1"/>
</dbReference>
<dbReference type="RefSeq" id="WP_252111318.1">
    <property type="nucleotide sequence ID" value="NZ_JAMSHT010000001.1"/>
</dbReference>
<dbReference type="AlphaFoldDB" id="A0A9X2J2G8"/>
<keyword evidence="7" id="KW-1133">Transmembrane helix</keyword>
<organism evidence="9 10">
    <name type="scientific">Sphingomicrobium sediminis</name>
    <dbReference type="NCBI Taxonomy" id="2950949"/>
    <lineage>
        <taxon>Bacteria</taxon>
        <taxon>Pseudomonadati</taxon>
        <taxon>Pseudomonadota</taxon>
        <taxon>Alphaproteobacteria</taxon>
        <taxon>Sphingomonadales</taxon>
        <taxon>Sphingomonadaceae</taxon>
        <taxon>Sphingomicrobium</taxon>
    </lineage>
</organism>
<dbReference type="SMART" id="SM00387">
    <property type="entry name" value="HATPase_c"/>
    <property type="match status" value="1"/>
</dbReference>
<dbReference type="InterPro" id="IPR036890">
    <property type="entry name" value="HATPase_C_sf"/>
</dbReference>
<keyword evidence="5 9" id="KW-0418">Kinase</keyword>
<feature type="transmembrane region" description="Helical" evidence="7">
    <location>
        <begin position="228"/>
        <end position="248"/>
    </location>
</feature>
<dbReference type="PROSITE" id="PS50109">
    <property type="entry name" value="HIS_KIN"/>
    <property type="match status" value="1"/>
</dbReference>
<keyword evidence="3" id="KW-0597">Phosphoprotein</keyword>
<keyword evidence="6" id="KW-0902">Two-component regulatory system</keyword>
<feature type="transmembrane region" description="Helical" evidence="7">
    <location>
        <begin position="93"/>
        <end position="112"/>
    </location>
</feature>
<gene>
    <name evidence="9" type="primary">prsK</name>
    <name evidence="9" type="ORF">NDO55_00355</name>
</gene>
<feature type="transmembrane region" description="Helical" evidence="7">
    <location>
        <begin position="190"/>
        <end position="207"/>
    </location>
</feature>
<name>A0A9X2J2G8_9SPHN</name>
<dbReference type="SUPFAM" id="SSF55874">
    <property type="entry name" value="ATPase domain of HSP90 chaperone/DNA topoisomerase II/histidine kinase"/>
    <property type="match status" value="1"/>
</dbReference>
<dbReference type="NCBIfam" id="TIGR02916">
    <property type="entry name" value="PEP_his_kin"/>
    <property type="match status" value="1"/>
</dbReference>
<evidence type="ECO:0000259" key="8">
    <source>
        <dbReference type="PROSITE" id="PS50109"/>
    </source>
</evidence>
<comment type="catalytic activity">
    <reaction evidence="1">
        <text>ATP + protein L-histidine = ADP + protein N-phospho-L-histidine.</text>
        <dbReference type="EC" id="2.7.13.3"/>
    </reaction>
</comment>
<protein>
    <recommendedName>
        <fullName evidence="2">histidine kinase</fullName>
        <ecNumber evidence="2">2.7.13.3</ecNumber>
    </recommendedName>
</protein>
<evidence type="ECO:0000256" key="1">
    <source>
        <dbReference type="ARBA" id="ARBA00000085"/>
    </source>
</evidence>
<evidence type="ECO:0000256" key="6">
    <source>
        <dbReference type="ARBA" id="ARBA00023012"/>
    </source>
</evidence>
<dbReference type="InterPro" id="IPR003594">
    <property type="entry name" value="HATPase_dom"/>
</dbReference>
<dbReference type="InterPro" id="IPR029016">
    <property type="entry name" value="GAF-like_dom_sf"/>
</dbReference>
<feature type="domain" description="Histidine kinase" evidence="8">
    <location>
        <begin position="485"/>
        <end position="687"/>
    </location>
</feature>
<keyword evidence="7" id="KW-0812">Transmembrane</keyword>
<evidence type="ECO:0000256" key="5">
    <source>
        <dbReference type="ARBA" id="ARBA00022777"/>
    </source>
</evidence>
<evidence type="ECO:0000313" key="9">
    <source>
        <dbReference type="EMBL" id="MCM8556271.1"/>
    </source>
</evidence>
<evidence type="ECO:0000256" key="4">
    <source>
        <dbReference type="ARBA" id="ARBA00022679"/>
    </source>
</evidence>
<evidence type="ECO:0000256" key="3">
    <source>
        <dbReference type="ARBA" id="ARBA00022553"/>
    </source>
</evidence>
<dbReference type="EC" id="2.7.13.3" evidence="2"/>
<feature type="transmembrane region" description="Helical" evidence="7">
    <location>
        <begin position="6"/>
        <end position="26"/>
    </location>
</feature>
<dbReference type="Gene3D" id="3.30.565.10">
    <property type="entry name" value="Histidine kinase-like ATPase, C-terminal domain"/>
    <property type="match status" value="1"/>
</dbReference>
<keyword evidence="10" id="KW-1185">Reference proteome</keyword>
<dbReference type="PANTHER" id="PTHR44936">
    <property type="entry name" value="SENSOR PROTEIN CREC"/>
    <property type="match status" value="1"/>
</dbReference>
<comment type="caution">
    <text evidence="9">The sequence shown here is derived from an EMBL/GenBank/DDBJ whole genome shotgun (WGS) entry which is preliminary data.</text>
</comment>
<dbReference type="GO" id="GO:0004673">
    <property type="term" value="F:protein histidine kinase activity"/>
    <property type="evidence" value="ECO:0007669"/>
    <property type="project" value="UniProtKB-EC"/>
</dbReference>
<dbReference type="GO" id="GO:0000160">
    <property type="term" value="P:phosphorelay signal transduction system"/>
    <property type="evidence" value="ECO:0007669"/>
    <property type="project" value="UniProtKB-KW"/>
</dbReference>
<dbReference type="Proteomes" id="UP001155128">
    <property type="component" value="Unassembled WGS sequence"/>
</dbReference>
<accession>A0A9X2J2G8</accession>
<feature type="transmembrane region" description="Helical" evidence="7">
    <location>
        <begin position="124"/>
        <end position="149"/>
    </location>
</feature>
<dbReference type="InterPro" id="IPR004358">
    <property type="entry name" value="Sig_transdc_His_kin-like_C"/>
</dbReference>
<reference evidence="9" key="1">
    <citation type="submission" date="2022-06" db="EMBL/GenBank/DDBJ databases">
        <title>Sphingomicrobium sedimins sp. nov., a marine bacterium isolated from tidal flat.</title>
        <authorList>
            <person name="Kim C.-H."/>
            <person name="Yoo Y."/>
            <person name="Kim J.-J."/>
        </authorList>
    </citation>
    <scope>NUCLEOTIDE SEQUENCE</scope>
    <source>
        <strain evidence="9">GRR-S6-50</strain>
    </source>
</reference>
<sequence length="695" mass="75806">MNEAAQFWSHIVAASLFALLVLWQLFSGPRSQGQRTLVAAMALTSLWAWLEAMATDTLLTYLAETTRNLVWVGLLHQLAMNADPERRQKGLKLVYGAVAAVLGLSIVVSLTHTMIDPEPAQQQALIATALLLRILAAAGGLILVHNIYGQAAPGSRTAIRFAMLALAGLWFIDLNTYTIAYLSADAGDVMLAWRGAAVALLAPLFALGARTDEGWRIKLSRAATFQSLSLLGICAYFAVMAVLATILRGSGDDWAGGIAVTLLSILVVGAMVIMPSPRARSWAKVKIAKHFFEHRYDYRTEWLRFTDTIGGDGSSKDPLGRRIVRAFAEMLDAPGGCLLVRDEHDGLKIAGEWEWPGEPFTPPARLFDDAREEVFWTHVVEDSRILELTGLREGWSDTRDMDAGPPHWLLRNEHGWVGIPLVHDRQLAGIVILAQPDFMRALDWEDFDLLRTAGRQAASALAEAVSQDALAKAQRFEEFNRRFAFIMHDIKNLVSQLSLLSRNAERHADNADFRADMVATLKSSVEKMNDLLARLAPQSERKDKKAVPIALDDILSFAIAAKRSQHDVTLMGETGLWAVADAPGLEQAVSHLVQNAIDASPKDAPVLVRVDGNADNVAITIADNGIGMDPEFVRSRLFEPFASTKDGGFGIGAFEARALVIGMGGRLDVRSTPGEGTTFTIHLAPADAPTMRKSA</sequence>
<proteinExistence type="predicted"/>
<dbReference type="Gene3D" id="3.30.450.40">
    <property type="match status" value="1"/>
</dbReference>